<evidence type="ECO:0000313" key="10">
    <source>
        <dbReference type="Proteomes" id="UP000001357"/>
    </source>
</evidence>
<comment type="domain">
    <text evidence="7">The DHHC domain is required for palmitoyltransferase activity.</text>
</comment>
<reference evidence="9 10" key="1">
    <citation type="journal article" date="2008" name="Nature">
        <title>The genome of the choanoflagellate Monosiga brevicollis and the origin of metazoans.</title>
        <authorList>
            <consortium name="JGI Sequencing"/>
            <person name="King N."/>
            <person name="Westbrook M.J."/>
            <person name="Young S.L."/>
            <person name="Kuo A."/>
            <person name="Abedin M."/>
            <person name="Chapman J."/>
            <person name="Fairclough S."/>
            <person name="Hellsten U."/>
            <person name="Isogai Y."/>
            <person name="Letunic I."/>
            <person name="Marr M."/>
            <person name="Pincus D."/>
            <person name="Putnam N."/>
            <person name="Rokas A."/>
            <person name="Wright K.J."/>
            <person name="Zuzow R."/>
            <person name="Dirks W."/>
            <person name="Good M."/>
            <person name="Goodstein D."/>
            <person name="Lemons D."/>
            <person name="Li W."/>
            <person name="Lyons J.B."/>
            <person name="Morris A."/>
            <person name="Nichols S."/>
            <person name="Richter D.J."/>
            <person name="Salamov A."/>
            <person name="Bork P."/>
            <person name="Lim W.A."/>
            <person name="Manning G."/>
            <person name="Miller W.T."/>
            <person name="McGinnis W."/>
            <person name="Shapiro H."/>
            <person name="Tjian R."/>
            <person name="Grigoriev I.V."/>
            <person name="Rokhsar D."/>
        </authorList>
    </citation>
    <scope>NUCLEOTIDE SEQUENCE [LARGE SCALE GENOMIC DNA]</scope>
    <source>
        <strain evidence="10">MX1 / ATCC 50154</strain>
    </source>
</reference>
<comment type="subcellular location">
    <subcellularLocation>
        <location evidence="1">Membrane</location>
        <topology evidence="1">Multi-pass membrane protein</topology>
    </subcellularLocation>
</comment>
<dbReference type="AlphaFoldDB" id="A9V523"/>
<evidence type="ECO:0000256" key="6">
    <source>
        <dbReference type="ARBA" id="ARBA00023315"/>
    </source>
</evidence>
<evidence type="ECO:0000259" key="8">
    <source>
        <dbReference type="Pfam" id="PF01529"/>
    </source>
</evidence>
<dbReference type="OMA" id="GCIHAAI"/>
<dbReference type="GeneID" id="5893229"/>
<dbReference type="KEGG" id="mbr:MONBRDRAFT_27359"/>
<keyword evidence="4 7" id="KW-1133">Transmembrane helix</keyword>
<protein>
    <recommendedName>
        <fullName evidence="7">Palmitoyltransferase</fullName>
        <ecNumber evidence="7">2.3.1.225</ecNumber>
    </recommendedName>
</protein>
<gene>
    <name evidence="9" type="ORF">MONBRDRAFT_27359</name>
</gene>
<proteinExistence type="inferred from homology"/>
<dbReference type="eggNOG" id="KOG1314">
    <property type="taxonomic scope" value="Eukaryota"/>
</dbReference>
<dbReference type="GO" id="GO:0006612">
    <property type="term" value="P:protein targeting to membrane"/>
    <property type="evidence" value="ECO:0000318"/>
    <property type="project" value="GO_Central"/>
</dbReference>
<dbReference type="GO" id="GO:0019706">
    <property type="term" value="F:protein-cysteine S-palmitoyltransferase activity"/>
    <property type="evidence" value="ECO:0000318"/>
    <property type="project" value="GO_Central"/>
</dbReference>
<evidence type="ECO:0000313" key="9">
    <source>
        <dbReference type="EMBL" id="EDQ87199.1"/>
    </source>
</evidence>
<name>A9V523_MONBE</name>
<dbReference type="FunCoup" id="A9V523">
    <property type="interactions" value="917"/>
</dbReference>
<organism evidence="9 10">
    <name type="scientific">Monosiga brevicollis</name>
    <name type="common">Choanoflagellate</name>
    <dbReference type="NCBI Taxonomy" id="81824"/>
    <lineage>
        <taxon>Eukaryota</taxon>
        <taxon>Choanoflagellata</taxon>
        <taxon>Craspedida</taxon>
        <taxon>Salpingoecidae</taxon>
        <taxon>Monosiga</taxon>
    </lineage>
</organism>
<accession>A9V523</accession>
<dbReference type="PROSITE" id="PS50216">
    <property type="entry name" value="DHHC"/>
    <property type="match status" value="1"/>
</dbReference>
<feature type="transmembrane region" description="Helical" evidence="7">
    <location>
        <begin position="43"/>
        <end position="65"/>
    </location>
</feature>
<dbReference type="Pfam" id="PF01529">
    <property type="entry name" value="DHHC"/>
    <property type="match status" value="1"/>
</dbReference>
<dbReference type="EC" id="2.3.1.225" evidence="7"/>
<dbReference type="InterPro" id="IPR001594">
    <property type="entry name" value="Palmitoyltrfase_DHHC"/>
</dbReference>
<evidence type="ECO:0000256" key="5">
    <source>
        <dbReference type="ARBA" id="ARBA00023136"/>
    </source>
</evidence>
<evidence type="ECO:0000256" key="3">
    <source>
        <dbReference type="ARBA" id="ARBA00022692"/>
    </source>
</evidence>
<feature type="transmembrane region" description="Helical" evidence="7">
    <location>
        <begin position="12"/>
        <end position="31"/>
    </location>
</feature>
<keyword evidence="6 7" id="KW-0012">Acyltransferase</keyword>
<evidence type="ECO:0000256" key="7">
    <source>
        <dbReference type="RuleBase" id="RU079119"/>
    </source>
</evidence>
<sequence length="390" mass="44502">MRVFGNGTIFNWGPLIAIGLISFISYATVLVHPVTVLFPGAWLLFLAWALVVVAIVISFLASIYVGPGYVKLKWEPPNPDNLKKVQWCKHCHGYKAPRSHHCKDCGRCVKMLDHHCPWINNCVGNDNKVYFIAFTTSVPIGCLYSASVLGTFLWRYWPLLLRSRRNMPSREFLDSLPRIVFANQGLFNGGVQCHSVIKNKTGIENWILKKARHRRGADNPFKYPFDMGWWQNIKNAVDQSLNGDGIHWPVLDGTSPYDLTAEQVAQKAVKHNSRSTMRGEQDTGFLAWRAGFMTMLRCPWESHIRVRPGATYQVWRGNSLWWYGEAVEVLDNGVCTSSTPLERGWFPKTAVSEAEQQLRYVEDRDAQLTCYRQTSTSLTMKSKKREGKKN</sequence>
<dbReference type="Proteomes" id="UP000001357">
    <property type="component" value="Unassembled WGS sequence"/>
</dbReference>
<evidence type="ECO:0000256" key="4">
    <source>
        <dbReference type="ARBA" id="ARBA00022989"/>
    </source>
</evidence>
<keyword evidence="2 7" id="KW-0808">Transferase</keyword>
<dbReference type="PANTHER" id="PTHR12246">
    <property type="entry name" value="PALMITOYLTRANSFERASE ZDHHC16"/>
    <property type="match status" value="1"/>
</dbReference>
<keyword evidence="3 7" id="KW-0812">Transmembrane</keyword>
<dbReference type="EMBL" id="CH991560">
    <property type="protein sequence ID" value="EDQ87199.1"/>
    <property type="molecule type" value="Genomic_DNA"/>
</dbReference>
<dbReference type="GO" id="GO:0005794">
    <property type="term" value="C:Golgi apparatus"/>
    <property type="evidence" value="ECO:0000318"/>
    <property type="project" value="GO_Central"/>
</dbReference>
<dbReference type="GO" id="GO:0005783">
    <property type="term" value="C:endoplasmic reticulum"/>
    <property type="evidence" value="ECO:0000318"/>
    <property type="project" value="GO_Central"/>
</dbReference>
<keyword evidence="5 7" id="KW-0472">Membrane</keyword>
<feature type="domain" description="Palmitoyltransferase DHHC" evidence="8">
    <location>
        <begin position="84"/>
        <end position="205"/>
    </location>
</feature>
<evidence type="ECO:0000256" key="2">
    <source>
        <dbReference type="ARBA" id="ARBA00022679"/>
    </source>
</evidence>
<feature type="transmembrane region" description="Helical" evidence="7">
    <location>
        <begin position="130"/>
        <end position="157"/>
    </location>
</feature>
<evidence type="ECO:0000256" key="1">
    <source>
        <dbReference type="ARBA" id="ARBA00004141"/>
    </source>
</evidence>
<dbReference type="InParanoid" id="A9V523"/>
<dbReference type="InterPro" id="IPR039859">
    <property type="entry name" value="PFA4/ZDH16/20/ERF2-like"/>
</dbReference>
<dbReference type="GO" id="GO:0016020">
    <property type="term" value="C:membrane"/>
    <property type="evidence" value="ECO:0007669"/>
    <property type="project" value="UniProtKB-SubCell"/>
</dbReference>
<comment type="catalytic activity">
    <reaction evidence="7">
        <text>L-cysteinyl-[protein] + hexadecanoyl-CoA = S-hexadecanoyl-L-cysteinyl-[protein] + CoA</text>
        <dbReference type="Rhea" id="RHEA:36683"/>
        <dbReference type="Rhea" id="RHEA-COMP:10131"/>
        <dbReference type="Rhea" id="RHEA-COMP:11032"/>
        <dbReference type="ChEBI" id="CHEBI:29950"/>
        <dbReference type="ChEBI" id="CHEBI:57287"/>
        <dbReference type="ChEBI" id="CHEBI:57379"/>
        <dbReference type="ChEBI" id="CHEBI:74151"/>
        <dbReference type="EC" id="2.3.1.225"/>
    </reaction>
</comment>
<dbReference type="RefSeq" id="XP_001747812.1">
    <property type="nucleotide sequence ID" value="XM_001747760.1"/>
</dbReference>
<comment type="similarity">
    <text evidence="7">Belongs to the DHHC palmitoyltransferase family.</text>
</comment>
<keyword evidence="10" id="KW-1185">Reference proteome</keyword>